<evidence type="ECO:0000313" key="1">
    <source>
        <dbReference type="EMBL" id="ALN57118.1"/>
    </source>
</evidence>
<name>A0A0S2DFF0_LYSEN</name>
<accession>A0A0S2DFF0</accession>
<organism evidence="1 2">
    <name type="scientific">Lysobacter enzymogenes</name>
    <dbReference type="NCBI Taxonomy" id="69"/>
    <lineage>
        <taxon>Bacteria</taxon>
        <taxon>Pseudomonadati</taxon>
        <taxon>Pseudomonadota</taxon>
        <taxon>Gammaproteobacteria</taxon>
        <taxon>Lysobacterales</taxon>
        <taxon>Lysobacteraceae</taxon>
        <taxon>Lysobacter</taxon>
    </lineage>
</organism>
<sequence>MDTRNRRIRPRLLAFAAAAFGLGAALAATAATPRCEQCIAGYYDCRAAGFDYDSCRNDLMFCQRANHCPMVEPPEI</sequence>
<dbReference type="KEGG" id="lez:GLE_1763"/>
<dbReference type="STRING" id="69.GLE_1763"/>
<dbReference type="EMBL" id="CP013140">
    <property type="protein sequence ID" value="ALN57118.1"/>
    <property type="molecule type" value="Genomic_DNA"/>
</dbReference>
<reference evidence="1 2" key="1">
    <citation type="submission" date="2015-11" db="EMBL/GenBank/DDBJ databases">
        <title>Genome sequences of Lysobacter enzymogenes strain C3 and Lysobacter antibioticus ATCC 29479.</title>
        <authorList>
            <person name="Kobayashi D.Y."/>
        </authorList>
    </citation>
    <scope>NUCLEOTIDE SEQUENCE [LARGE SCALE GENOMIC DNA]</scope>
    <source>
        <strain evidence="1 2">C3</strain>
    </source>
</reference>
<proteinExistence type="predicted"/>
<gene>
    <name evidence="1" type="ORF">GLE_1763</name>
</gene>
<protein>
    <submittedName>
        <fullName evidence="1">Uncharacterized protein</fullName>
    </submittedName>
</protein>
<dbReference type="OrthoDB" id="9935560at2"/>
<dbReference type="AlphaFoldDB" id="A0A0S2DFF0"/>
<dbReference type="Proteomes" id="UP000061569">
    <property type="component" value="Chromosome"/>
</dbReference>
<dbReference type="PATRIC" id="fig|69.6.peg.1739"/>
<evidence type="ECO:0000313" key="2">
    <source>
        <dbReference type="Proteomes" id="UP000061569"/>
    </source>
</evidence>